<dbReference type="Proteomes" id="UP000324222">
    <property type="component" value="Unassembled WGS sequence"/>
</dbReference>
<organism evidence="1 2">
    <name type="scientific">Portunus trituberculatus</name>
    <name type="common">Swimming crab</name>
    <name type="synonym">Neptunus trituberculatus</name>
    <dbReference type="NCBI Taxonomy" id="210409"/>
    <lineage>
        <taxon>Eukaryota</taxon>
        <taxon>Metazoa</taxon>
        <taxon>Ecdysozoa</taxon>
        <taxon>Arthropoda</taxon>
        <taxon>Crustacea</taxon>
        <taxon>Multicrustacea</taxon>
        <taxon>Malacostraca</taxon>
        <taxon>Eumalacostraca</taxon>
        <taxon>Eucarida</taxon>
        <taxon>Decapoda</taxon>
        <taxon>Pleocyemata</taxon>
        <taxon>Brachyura</taxon>
        <taxon>Eubrachyura</taxon>
        <taxon>Portunoidea</taxon>
        <taxon>Portunidae</taxon>
        <taxon>Portuninae</taxon>
        <taxon>Portunus</taxon>
    </lineage>
</organism>
<evidence type="ECO:0000313" key="2">
    <source>
        <dbReference type="Proteomes" id="UP000324222"/>
    </source>
</evidence>
<accession>A0A5B7FHI9</accession>
<protein>
    <submittedName>
        <fullName evidence="1">Uncharacterized protein</fullName>
    </submittedName>
</protein>
<name>A0A5B7FHI9_PORTR</name>
<proteinExistence type="predicted"/>
<dbReference type="EMBL" id="VSRR010006065">
    <property type="protein sequence ID" value="MPC43964.1"/>
    <property type="molecule type" value="Genomic_DNA"/>
</dbReference>
<comment type="caution">
    <text evidence="1">The sequence shown here is derived from an EMBL/GenBank/DDBJ whole genome shotgun (WGS) entry which is preliminary data.</text>
</comment>
<keyword evidence="2" id="KW-1185">Reference proteome</keyword>
<sequence length="98" mass="11000">MVRHICSDSSGGEGQEEHIPAYLPTYPTLLNLPAHHLPTLAICLPNLTEPTYLPAYKYLPSLPVRSNHTQRPFSYPVPFPYLLPVYKSKKSCDPRGVP</sequence>
<dbReference type="AlphaFoldDB" id="A0A5B7FHI9"/>
<gene>
    <name evidence="1" type="ORF">E2C01_037623</name>
</gene>
<reference evidence="1 2" key="1">
    <citation type="submission" date="2019-05" db="EMBL/GenBank/DDBJ databases">
        <title>Another draft genome of Portunus trituberculatus and its Hox gene families provides insights of decapod evolution.</title>
        <authorList>
            <person name="Jeong J.-H."/>
            <person name="Song I."/>
            <person name="Kim S."/>
            <person name="Choi T."/>
            <person name="Kim D."/>
            <person name="Ryu S."/>
            <person name="Kim W."/>
        </authorList>
    </citation>
    <scope>NUCLEOTIDE SEQUENCE [LARGE SCALE GENOMIC DNA]</scope>
    <source>
        <tissue evidence="1">Muscle</tissue>
    </source>
</reference>
<evidence type="ECO:0000313" key="1">
    <source>
        <dbReference type="EMBL" id="MPC43964.1"/>
    </source>
</evidence>